<name>A0A562SRQ5_9BACT</name>
<organism evidence="1 2">
    <name type="scientific">Lacibacter cauensis</name>
    <dbReference type="NCBI Taxonomy" id="510947"/>
    <lineage>
        <taxon>Bacteria</taxon>
        <taxon>Pseudomonadati</taxon>
        <taxon>Bacteroidota</taxon>
        <taxon>Chitinophagia</taxon>
        <taxon>Chitinophagales</taxon>
        <taxon>Chitinophagaceae</taxon>
        <taxon>Lacibacter</taxon>
    </lineage>
</organism>
<protein>
    <submittedName>
        <fullName evidence="1">Immunity protein 26 of polymorphic toxin system</fullName>
    </submittedName>
</protein>
<dbReference type="EMBL" id="VLLE01000003">
    <property type="protein sequence ID" value="TWI83949.1"/>
    <property type="molecule type" value="Genomic_DNA"/>
</dbReference>
<keyword evidence="2" id="KW-1185">Reference proteome</keyword>
<accession>A0A562SRQ5</accession>
<evidence type="ECO:0000313" key="1">
    <source>
        <dbReference type="EMBL" id="TWI83949.1"/>
    </source>
</evidence>
<gene>
    <name evidence="1" type="ORF">IQ13_2069</name>
</gene>
<dbReference type="InterPro" id="IPR029278">
    <property type="entry name" value="Imm26"/>
</dbReference>
<sequence length="170" mass="19586">MRIKLKEGDIFSIELDDKHVGFGQILIKKGTLFIIVFAESYDKNHIPELKEIIKPIPLLMGETMDALLYDGDDWKIVGSSIENLNQYPLPYYKVGLPTEIIYVVNHLGERLRPATSEEIKTLNYQASYAPIRFENALKAYHKLIPWDKSYDAILYKEVLRKSIVALNSKN</sequence>
<dbReference type="AlphaFoldDB" id="A0A562SRQ5"/>
<comment type="caution">
    <text evidence="1">The sequence shown here is derived from an EMBL/GenBank/DDBJ whole genome shotgun (WGS) entry which is preliminary data.</text>
</comment>
<proteinExistence type="predicted"/>
<dbReference type="OrthoDB" id="1260470at2"/>
<reference evidence="1 2" key="1">
    <citation type="journal article" date="2015" name="Stand. Genomic Sci.">
        <title>Genomic Encyclopedia of Bacterial and Archaeal Type Strains, Phase III: the genomes of soil and plant-associated and newly described type strains.</title>
        <authorList>
            <person name="Whitman W.B."/>
            <person name="Woyke T."/>
            <person name="Klenk H.P."/>
            <person name="Zhou Y."/>
            <person name="Lilburn T.G."/>
            <person name="Beck B.J."/>
            <person name="De Vos P."/>
            <person name="Vandamme P."/>
            <person name="Eisen J.A."/>
            <person name="Garrity G."/>
            <person name="Hugenholtz P."/>
            <person name="Kyrpides N.C."/>
        </authorList>
    </citation>
    <scope>NUCLEOTIDE SEQUENCE [LARGE SCALE GENOMIC DNA]</scope>
    <source>
        <strain evidence="1 2">CGMCC 1.7271</strain>
    </source>
</reference>
<evidence type="ECO:0000313" key="2">
    <source>
        <dbReference type="Proteomes" id="UP000316167"/>
    </source>
</evidence>
<dbReference type="RefSeq" id="WP_144886226.1">
    <property type="nucleotide sequence ID" value="NZ_VLLE01000003.1"/>
</dbReference>
<dbReference type="Proteomes" id="UP000316167">
    <property type="component" value="Unassembled WGS sequence"/>
</dbReference>
<dbReference type="Pfam" id="PF15428">
    <property type="entry name" value="Imm26"/>
    <property type="match status" value="1"/>
</dbReference>